<evidence type="ECO:0000313" key="3">
    <source>
        <dbReference type="Proteomes" id="UP000782241"/>
    </source>
</evidence>
<sequence>YYSTIHSPGSLHTYTSFQRNSCTGRLLLQNCTYSQKTSSIRQLAPESQDTMLYPVEKYQIAHTAMVVVGAWIPSLVLFICSLRFVRSQKDPARSGFTYFKWALFMFSGTAFFDVCSYALQIALNHIWFHIIDDESNYLGSELQGLGISLQSIQIVFHFFDMVTDILVMIMLLHLCTGILIAKSDRTNTVGKKLRLVSYGAAFVLGVITMTVLGLRIRYICEALYGDYEIAQDCALQNRQIRFTFNVLIFLVSLVIVACAPLIKRQSKADKSLSWCSTMLVGASIVWLLRTTFNMAIFAASDNLSDIYGDSDYKLPYIILEVVSGIWPQFIVLCIVFAIGLAKEKGIWSRQQTLKDFERSQQPV</sequence>
<feature type="transmembrane region" description="Helical" evidence="1">
    <location>
        <begin position="242"/>
        <end position="262"/>
    </location>
</feature>
<accession>A0A9P7KX45</accession>
<feature type="transmembrane region" description="Helical" evidence="1">
    <location>
        <begin position="195"/>
        <end position="216"/>
    </location>
</feature>
<proteinExistence type="predicted"/>
<keyword evidence="1" id="KW-1133">Transmembrane helix</keyword>
<organism evidence="2 3">
    <name type="scientific">Fusarium avenaceum</name>
    <dbReference type="NCBI Taxonomy" id="40199"/>
    <lineage>
        <taxon>Eukaryota</taxon>
        <taxon>Fungi</taxon>
        <taxon>Dikarya</taxon>
        <taxon>Ascomycota</taxon>
        <taxon>Pezizomycotina</taxon>
        <taxon>Sordariomycetes</taxon>
        <taxon>Hypocreomycetidae</taxon>
        <taxon>Hypocreales</taxon>
        <taxon>Nectriaceae</taxon>
        <taxon>Fusarium</taxon>
        <taxon>Fusarium tricinctum species complex</taxon>
    </lineage>
</organism>
<dbReference type="EMBL" id="JAGPUO010000002">
    <property type="protein sequence ID" value="KAG5664874.1"/>
    <property type="molecule type" value="Genomic_DNA"/>
</dbReference>
<feature type="transmembrane region" description="Helical" evidence="1">
    <location>
        <begin position="274"/>
        <end position="296"/>
    </location>
</feature>
<feature type="transmembrane region" description="Helical" evidence="1">
    <location>
        <begin position="316"/>
        <end position="341"/>
    </location>
</feature>
<keyword evidence="1" id="KW-0812">Transmembrane</keyword>
<reference evidence="2" key="1">
    <citation type="submission" date="2021-04" db="EMBL/GenBank/DDBJ databases">
        <title>Draft genome of Fusarium avenaceum strain F156N33, isolated from an atmospheric sample in Virginia.</title>
        <authorList>
            <person name="Yang S."/>
            <person name="Vinatzer B.A."/>
            <person name="Coleman J."/>
        </authorList>
    </citation>
    <scope>NUCLEOTIDE SEQUENCE</scope>
    <source>
        <strain evidence="2">F156N33</strain>
    </source>
</reference>
<feature type="non-terminal residue" evidence="2">
    <location>
        <position position="1"/>
    </location>
</feature>
<keyword evidence="1" id="KW-0472">Membrane</keyword>
<comment type="caution">
    <text evidence="2">The sequence shown here is derived from an EMBL/GenBank/DDBJ whole genome shotgun (WGS) entry which is preliminary data.</text>
</comment>
<feature type="transmembrane region" description="Helical" evidence="1">
    <location>
        <begin position="165"/>
        <end position="183"/>
    </location>
</feature>
<feature type="transmembrane region" description="Helical" evidence="1">
    <location>
        <begin position="60"/>
        <end position="85"/>
    </location>
</feature>
<dbReference type="AlphaFoldDB" id="A0A9P7KX45"/>
<keyword evidence="3" id="KW-1185">Reference proteome</keyword>
<gene>
    <name evidence="2" type="ORF">KAF25_008608</name>
</gene>
<evidence type="ECO:0000313" key="2">
    <source>
        <dbReference type="EMBL" id="KAG5664874.1"/>
    </source>
</evidence>
<dbReference type="Proteomes" id="UP000782241">
    <property type="component" value="Unassembled WGS sequence"/>
</dbReference>
<evidence type="ECO:0000256" key="1">
    <source>
        <dbReference type="SAM" id="Phobius"/>
    </source>
</evidence>
<feature type="transmembrane region" description="Helical" evidence="1">
    <location>
        <begin position="97"/>
        <end position="119"/>
    </location>
</feature>
<name>A0A9P7KX45_9HYPO</name>
<protein>
    <submittedName>
        <fullName evidence="2">Uncharacterized protein</fullName>
    </submittedName>
</protein>